<evidence type="ECO:0000256" key="2">
    <source>
        <dbReference type="ARBA" id="ARBA00022964"/>
    </source>
</evidence>
<dbReference type="Proteomes" id="UP000182521">
    <property type="component" value="Chromosome"/>
</dbReference>
<keyword evidence="9" id="KW-1185">Reference proteome</keyword>
<accession>A0A1J0KTE2</accession>
<evidence type="ECO:0000313" key="9">
    <source>
        <dbReference type="Proteomes" id="UP000182521"/>
    </source>
</evidence>
<dbReference type="EMBL" id="CP009654">
    <property type="protein sequence ID" value="APC97029.1"/>
    <property type="molecule type" value="Genomic_DNA"/>
</dbReference>
<dbReference type="KEGG" id="frc:KX01_1557"/>
<sequence length="267" mass="30530">MSIKVLGKLWEQYVKTNPHVKQIHDLFVEEGEKPINDHIALRTLDDPKIDINVLAKPFIDKGYKVCGHYDFEVKKLKAIHLEHEDHNEPKVFISQLLVSKFSPFLQKTMKACVEAIPSSLIKDPEALLTSGASWSYISYKTYQKLLEESEYAAWFYVFGFRANHFTVFINDLKHFNEVSEVNDFLKSNGFVLNSSGGEIKGTPADYLEQSSTVSGEAEVKFIEGKKTIPCCYYEFAKRYPDENGKLYQGFVAKSADKIFESTDAKNR</sequence>
<protein>
    <recommendedName>
        <fullName evidence="6">2-oxoadipate dioxygenase/decarboxylase</fullName>
        <ecNumber evidence="6">1.13.11.93</ecNumber>
    </recommendedName>
    <alternativeName>
        <fullName evidence="7">2-hydroxyglutarate synthase</fullName>
    </alternativeName>
</protein>
<evidence type="ECO:0000256" key="1">
    <source>
        <dbReference type="ARBA" id="ARBA00001954"/>
    </source>
</evidence>
<comment type="similarity">
    <text evidence="5">Belongs to the 2-oxoadipate dioxygenase/decarboxylase family.</text>
</comment>
<evidence type="ECO:0000256" key="4">
    <source>
        <dbReference type="ARBA" id="ARBA00023004"/>
    </source>
</evidence>
<dbReference type="PANTHER" id="PTHR31136:SF5">
    <property type="entry name" value="2-OXOADIPATE DIOXYGENASE_DECARBOXYLASE, CHLOROPLASTIC"/>
    <property type="match status" value="1"/>
</dbReference>
<evidence type="ECO:0000256" key="5">
    <source>
        <dbReference type="ARBA" id="ARBA00035013"/>
    </source>
</evidence>
<dbReference type="STRING" id="1542390.KX01_1557"/>
<evidence type="ECO:0000313" key="8">
    <source>
        <dbReference type="EMBL" id="APC97029.1"/>
    </source>
</evidence>
<dbReference type="Pfam" id="PF07063">
    <property type="entry name" value="HGLS"/>
    <property type="match status" value="1"/>
</dbReference>
<dbReference type="CDD" id="cd16350">
    <property type="entry name" value="VOC_like"/>
    <property type="match status" value="1"/>
</dbReference>
<organism evidence="8 9">
    <name type="scientific">Francisella frigiditurris</name>
    <dbReference type="NCBI Taxonomy" id="1542390"/>
    <lineage>
        <taxon>Bacteria</taxon>
        <taxon>Pseudomonadati</taxon>
        <taxon>Pseudomonadota</taxon>
        <taxon>Gammaproteobacteria</taxon>
        <taxon>Thiotrichales</taxon>
        <taxon>Francisellaceae</taxon>
        <taxon>Francisella</taxon>
    </lineage>
</organism>
<proteinExistence type="inferred from homology"/>
<dbReference type="GO" id="GO:0051213">
    <property type="term" value="F:dioxygenase activity"/>
    <property type="evidence" value="ECO:0007669"/>
    <property type="project" value="UniProtKB-KW"/>
</dbReference>
<name>A0A1J0KTE2_9GAMM</name>
<dbReference type="InterPro" id="IPR009770">
    <property type="entry name" value="HGLS"/>
</dbReference>
<dbReference type="EC" id="1.13.11.93" evidence="6"/>
<reference evidence="9" key="1">
    <citation type="submission" date="2014-10" db="EMBL/GenBank/DDBJ databases">
        <authorList>
            <person name="Kuske C.R."/>
            <person name="Challacombe J.F."/>
            <person name="Daligault H.E."/>
            <person name="Davenport K.W."/>
            <person name="Johnson S.L."/>
            <person name="Siddaramappa S."/>
            <person name="Petersen J.M."/>
        </authorList>
    </citation>
    <scope>NUCLEOTIDE SEQUENCE [LARGE SCALE GENOMIC DNA]</scope>
    <source>
        <strain evidence="9">CA97-1460</strain>
    </source>
</reference>
<dbReference type="Gene3D" id="3.10.180.50">
    <property type="match status" value="1"/>
</dbReference>
<dbReference type="OrthoDB" id="506370at2"/>
<dbReference type="SMART" id="SM01150">
    <property type="entry name" value="DUF1338"/>
    <property type="match status" value="1"/>
</dbReference>
<dbReference type="PANTHER" id="PTHR31136">
    <property type="entry name" value="DUF1338 DOMAIN-CONTAINING PROTEIN"/>
    <property type="match status" value="1"/>
</dbReference>
<keyword evidence="2" id="KW-0223">Dioxygenase</keyword>
<evidence type="ECO:0000256" key="3">
    <source>
        <dbReference type="ARBA" id="ARBA00023002"/>
    </source>
</evidence>
<dbReference type="RefSeq" id="WP_071664437.1">
    <property type="nucleotide sequence ID" value="NZ_CP009654.1"/>
</dbReference>
<evidence type="ECO:0000256" key="6">
    <source>
        <dbReference type="ARBA" id="ARBA00035023"/>
    </source>
</evidence>
<gene>
    <name evidence="8" type="ORF">KX01_1557</name>
</gene>
<evidence type="ECO:0000256" key="7">
    <source>
        <dbReference type="ARBA" id="ARBA00035045"/>
    </source>
</evidence>
<keyword evidence="4" id="KW-0408">Iron</keyword>
<comment type="cofactor">
    <cofactor evidence="1">
        <name>Fe(2+)</name>
        <dbReference type="ChEBI" id="CHEBI:29033"/>
    </cofactor>
</comment>
<keyword evidence="3" id="KW-0560">Oxidoreductase</keyword>
<dbReference type="AlphaFoldDB" id="A0A1J0KTE2"/>